<feature type="binding site" evidence="3">
    <location>
        <position position="285"/>
    </location>
    <ligand>
        <name>phosphoenolpyruvate</name>
        <dbReference type="ChEBI" id="CHEBI:58702"/>
    </ligand>
</feature>
<dbReference type="Gene3D" id="3.20.20.70">
    <property type="entry name" value="Aldolase class I"/>
    <property type="match status" value="1"/>
</dbReference>
<feature type="binding site" evidence="3">
    <location>
        <position position="420"/>
    </location>
    <ligand>
        <name>Mn(2+)</name>
        <dbReference type="ChEBI" id="CHEBI:29035"/>
    </ligand>
</feature>
<reference evidence="5" key="2">
    <citation type="submission" date="2019-07" db="EMBL/GenBank/DDBJ databases">
        <authorList>
            <person name="Papic B."/>
        </authorList>
    </citation>
    <scope>NUCLEOTIDE SEQUENCE [LARGE SCALE GENOMIC DNA]</scope>
    <source>
        <strain evidence="5">L8b</strain>
    </source>
</reference>
<dbReference type="PANTHER" id="PTHR21337">
    <property type="entry name" value="PHOSPHO-2-DEHYDRO-3-DEOXYHEPTONATE ALDOLASE 1, 2"/>
    <property type="match status" value="1"/>
</dbReference>
<keyword evidence="2 4" id="KW-0808">Transferase</keyword>
<protein>
    <recommendedName>
        <fullName evidence="4">Phospho-2-dehydro-3-deoxyheptonate aldolase</fullName>
        <ecNumber evidence="4">2.5.1.54</ecNumber>
    </recommendedName>
</protein>
<accession>A0A553UWK0</accession>
<proteinExistence type="inferred from homology"/>
<dbReference type="GO" id="GO:0008652">
    <property type="term" value="P:amino acid biosynthetic process"/>
    <property type="evidence" value="ECO:0007669"/>
    <property type="project" value="UniProtKB-KW"/>
</dbReference>
<feature type="binding site" evidence="3">
    <location>
        <position position="316"/>
    </location>
    <ligand>
        <name>phosphoenolpyruvate</name>
        <dbReference type="ChEBI" id="CHEBI:58702"/>
    </ligand>
</feature>
<gene>
    <name evidence="5" type="ORF">FNE76_04370</name>
</gene>
<dbReference type="AlphaFoldDB" id="A0A553UWK0"/>
<feature type="binding site" evidence="3">
    <location>
        <position position="106"/>
    </location>
    <ligand>
        <name>phosphoenolpyruvate</name>
        <dbReference type="ChEBI" id="CHEBI:58702"/>
    </ligand>
</feature>
<dbReference type="EMBL" id="VKGC01000008">
    <property type="protein sequence ID" value="TSA84569.1"/>
    <property type="molecule type" value="Genomic_DNA"/>
</dbReference>
<evidence type="ECO:0000313" key="5">
    <source>
        <dbReference type="EMBL" id="TSA84569.1"/>
    </source>
</evidence>
<dbReference type="EC" id="2.5.1.54" evidence="4"/>
<feature type="binding site" evidence="3">
    <location>
        <position position="390"/>
    </location>
    <ligand>
        <name>Mn(2+)</name>
        <dbReference type="ChEBI" id="CHEBI:29035"/>
    </ligand>
</feature>
<evidence type="ECO:0000256" key="2">
    <source>
        <dbReference type="ARBA" id="ARBA00022679"/>
    </source>
</evidence>
<comment type="similarity">
    <text evidence="1 4">Belongs to the class-II DAHP synthase family.</text>
</comment>
<dbReference type="NCBIfam" id="TIGR01358">
    <property type="entry name" value="DAHP_synth_II"/>
    <property type="match status" value="1"/>
</dbReference>
<dbReference type="GO" id="GO:0003849">
    <property type="term" value="F:3-deoxy-7-phosphoheptulonate synthase activity"/>
    <property type="evidence" value="ECO:0007669"/>
    <property type="project" value="UniProtKB-EC"/>
</dbReference>
<dbReference type="GO" id="GO:0009073">
    <property type="term" value="P:aromatic amino acid family biosynthetic process"/>
    <property type="evidence" value="ECO:0007669"/>
    <property type="project" value="UniProtKB-KW"/>
</dbReference>
<sequence>MQWQVDSWRKFPILQQPTYKDLQALKQVEQTLRSYPPLVFAKEIRSLQSALKEAGCGRAFLLQGGDCAESFSSFSADGIRDLFKIILQMSVVLAFGGGCPVIKVGRVAGQFAKPRSQESETIGGQEVPIYRGDMINGVDLEEREADATRLLRAYHQSAATLNLLRAFAKGGLADLAEVQRWNLDFVKNNDFGQKYASLAMQITHALEFMQACGVSDVPTLRETDFYTSHEALLLNYEEPLIRQDSLSGGWYSCSAHMLWIGERTRGLDQAHVEFLRGVGNPIGVKIGPKTTLDQMLGLCEVLNPQNQMGRLSFIVRMGASALPQVFPPLLEGVLKAQKEVVWVCDPMHGNTIKTAQGIKTRCFEDILQEVKSFFEIHQEHGSCVGGIHLEMTGQNVTECVGGSQGLSEEGLQNHYYTQCDPRLNATQALELAFLLAQMLKTRVVRSRAF</sequence>
<comment type="caution">
    <text evidence="5">The sequence shown here is derived from an EMBL/GenBank/DDBJ whole genome shotgun (WGS) entry which is preliminary data.</text>
</comment>
<comment type="catalytic activity">
    <reaction evidence="4">
        <text>D-erythrose 4-phosphate + phosphoenolpyruvate + H2O = 7-phospho-2-dehydro-3-deoxy-D-arabino-heptonate + phosphate</text>
        <dbReference type="Rhea" id="RHEA:14717"/>
        <dbReference type="ChEBI" id="CHEBI:15377"/>
        <dbReference type="ChEBI" id="CHEBI:16897"/>
        <dbReference type="ChEBI" id="CHEBI:43474"/>
        <dbReference type="ChEBI" id="CHEBI:58394"/>
        <dbReference type="ChEBI" id="CHEBI:58702"/>
        <dbReference type="EC" id="2.5.1.54"/>
    </reaction>
</comment>
<keyword evidence="3" id="KW-0464">Manganese</keyword>
<keyword evidence="3" id="KW-0170">Cobalt</keyword>
<dbReference type="Pfam" id="PF01474">
    <property type="entry name" value="DAHP_synth_2"/>
    <property type="match status" value="1"/>
</dbReference>
<dbReference type="RefSeq" id="WP_120948366.1">
    <property type="nucleotide sequence ID" value="NZ_QXQP01000008.1"/>
</dbReference>
<dbReference type="PANTHER" id="PTHR21337:SF0">
    <property type="entry name" value="PHOSPHO-2-DEHYDRO-3-DEOXYHEPTONATE ALDOLASE"/>
    <property type="match status" value="1"/>
</dbReference>
<feature type="binding site" evidence="3">
    <location>
        <begin position="262"/>
        <end position="263"/>
    </location>
    <ligand>
        <name>phosphoenolpyruvate</name>
        <dbReference type="ChEBI" id="CHEBI:58702"/>
    </ligand>
</feature>
<evidence type="ECO:0000256" key="1">
    <source>
        <dbReference type="ARBA" id="ARBA00008911"/>
    </source>
</evidence>
<evidence type="ECO:0000256" key="3">
    <source>
        <dbReference type="PIRSR" id="PIRSR602480-1"/>
    </source>
</evidence>
<dbReference type="InterPro" id="IPR013785">
    <property type="entry name" value="Aldolase_TIM"/>
</dbReference>
<keyword evidence="4" id="KW-0057">Aromatic amino acid biosynthesis</keyword>
<dbReference type="SUPFAM" id="SSF51569">
    <property type="entry name" value="Aldolase"/>
    <property type="match status" value="1"/>
</dbReference>
<feature type="binding site" evidence="3">
    <location>
        <position position="67"/>
    </location>
    <ligand>
        <name>Mn(2+)</name>
        <dbReference type="ChEBI" id="CHEBI:29035"/>
    </ligand>
</feature>
<reference evidence="5" key="1">
    <citation type="submission" date="2019-07" db="EMBL/GenBank/DDBJ databases">
        <title>Helicobacter labacensis sp. nov., Helicobacter mehlei sp. nov. and Helicobacter vulpis sp. nov., isolated from gastric mucosa of red fox (Vulpis vulpis).</title>
        <authorList>
            <person name="Kusar D."/>
            <person name="Gruntar I."/>
            <person name="Pate M."/>
            <person name="Zajc U."/>
            <person name="Ocepek M."/>
        </authorList>
    </citation>
    <scope>NUCLEOTIDE SEQUENCE [LARGE SCALE GENOMIC DNA]</scope>
    <source>
        <strain evidence="5">L8b</strain>
    </source>
</reference>
<keyword evidence="3" id="KW-0104">Cadmium</keyword>
<dbReference type="OrthoDB" id="9766852at2"/>
<dbReference type="InterPro" id="IPR002480">
    <property type="entry name" value="DAHP_synth_2"/>
</dbReference>
<comment type="cofactor">
    <cofactor evidence="3">
        <name>Mn(2+)</name>
        <dbReference type="ChEBI" id="CHEBI:29035"/>
    </cofactor>
    <cofactor evidence="3">
        <name>Co(2+)</name>
        <dbReference type="ChEBI" id="CHEBI:48828"/>
    </cofactor>
    <cofactor evidence="3">
        <name>Cd(2+)</name>
        <dbReference type="ChEBI" id="CHEBI:48775"/>
    </cofactor>
    <text evidence="3">Binds 1 divalent cation per subunit. The enzyme is active with manganese, cobalt or cadmium ions.</text>
</comment>
<evidence type="ECO:0000313" key="6">
    <source>
        <dbReference type="Proteomes" id="UP000319322"/>
    </source>
</evidence>
<keyword evidence="4" id="KW-0028">Amino-acid biosynthesis</keyword>
<name>A0A553UWK0_9HELI</name>
<organism evidence="5 6">
    <name type="scientific">Helicobacter mehlei</name>
    <dbReference type="NCBI Taxonomy" id="2316080"/>
    <lineage>
        <taxon>Bacteria</taxon>
        <taxon>Pseudomonadati</taxon>
        <taxon>Campylobacterota</taxon>
        <taxon>Epsilonproteobacteria</taxon>
        <taxon>Campylobacterales</taxon>
        <taxon>Helicobacteraceae</taxon>
        <taxon>Helicobacter</taxon>
    </lineage>
</organism>
<keyword evidence="6" id="KW-1185">Reference proteome</keyword>
<evidence type="ECO:0000256" key="4">
    <source>
        <dbReference type="RuleBase" id="RU363071"/>
    </source>
</evidence>
<dbReference type="Proteomes" id="UP000319322">
    <property type="component" value="Unassembled WGS sequence"/>
</dbReference>
<comment type="pathway">
    <text evidence="4">Metabolic intermediate biosynthesis; chorismate biosynthesis; chorismate from D-erythrose 4-phosphate and phosphoenolpyruvate: step 1/7.</text>
</comment>
<feature type="binding site" evidence="3">
    <location>
        <position position="348"/>
    </location>
    <ligand>
        <name>Mn(2+)</name>
        <dbReference type="ChEBI" id="CHEBI:29035"/>
    </ligand>
</feature>